<accession>W8NRP9</accession>
<gene>
    <name evidence="1" type="ORF">BD01_0131</name>
</gene>
<dbReference type="EMBL" id="CP007264">
    <property type="protein sequence ID" value="AHL21762.1"/>
    <property type="molecule type" value="Genomic_DNA"/>
</dbReference>
<dbReference type="AlphaFoldDB" id="W8NRP9"/>
<dbReference type="KEGG" id="tnu:BD01_0131"/>
<dbReference type="HOGENOM" id="CLU_3379999_0_0_2"/>
<name>W8NRP9_9EURY</name>
<reference evidence="1 2" key="1">
    <citation type="submission" date="2014-02" db="EMBL/GenBank/DDBJ databases">
        <title>Genome Sequence of an Hyperthermophilic Archaeon, Thermococcus nautili 30-1, producing viral vesicles.</title>
        <authorList>
            <person name="Oberto J."/>
            <person name="Gaudin M."/>
            <person name="Cossu M."/>
            <person name="Gorlas A."/>
            <person name="Slesarev A."/>
            <person name="Marguet E."/>
            <person name="Forterre P."/>
        </authorList>
    </citation>
    <scope>NUCLEOTIDE SEQUENCE [LARGE SCALE GENOMIC DNA]</scope>
    <source>
        <strain evidence="1 2">30-1</strain>
    </source>
</reference>
<keyword evidence="2" id="KW-1185">Reference proteome</keyword>
<evidence type="ECO:0000313" key="1">
    <source>
        <dbReference type="EMBL" id="AHL21762.1"/>
    </source>
</evidence>
<dbReference type="Proteomes" id="UP000019434">
    <property type="component" value="Chromosome"/>
</dbReference>
<proteinExistence type="predicted"/>
<protein>
    <submittedName>
        <fullName evidence="1">Uncharacterized protein</fullName>
    </submittedName>
</protein>
<sequence>MEDAFFLYELFNEKIDRRALNDYARKLGIEVPF</sequence>
<organism evidence="1 2">
    <name type="scientific">Thermococcus nautili</name>
    <dbReference type="NCBI Taxonomy" id="195522"/>
    <lineage>
        <taxon>Archaea</taxon>
        <taxon>Methanobacteriati</taxon>
        <taxon>Methanobacteriota</taxon>
        <taxon>Thermococci</taxon>
        <taxon>Thermococcales</taxon>
        <taxon>Thermococcaceae</taxon>
        <taxon>Thermococcus</taxon>
    </lineage>
</organism>
<evidence type="ECO:0000313" key="2">
    <source>
        <dbReference type="Proteomes" id="UP000019434"/>
    </source>
</evidence>